<evidence type="ECO:0000313" key="3">
    <source>
        <dbReference type="EMBL" id="MJL95200.1"/>
    </source>
</evidence>
<gene>
    <name evidence="1" type="ORF">CR538_06650</name>
    <name evidence="3" type="ORF">DNX30_21045</name>
    <name evidence="4" type="ORF">EPS76_02275</name>
    <name evidence="2" type="ORF">HJQ60_000938</name>
    <name evidence="5" type="ORF">NCTC8622_03386</name>
</gene>
<evidence type="ECO:0000313" key="4">
    <source>
        <dbReference type="EMBL" id="RXD17952.1"/>
    </source>
</evidence>
<dbReference type="EMBL" id="CP024141">
    <property type="protein sequence ID" value="AUK00121.1"/>
    <property type="molecule type" value="Genomic_DNA"/>
</dbReference>
<evidence type="ECO:0000313" key="2">
    <source>
        <dbReference type="EMBL" id="HAI5331012.1"/>
    </source>
</evidence>
<name>A0A0H0J3V6_ECOLX</name>
<dbReference type="Pfam" id="PF26207">
    <property type="entry name" value="Phage_phiTE_015"/>
    <property type="match status" value="1"/>
</dbReference>
<dbReference type="Proteomes" id="UP000288730">
    <property type="component" value="Unassembled WGS sequence"/>
</dbReference>
<sequence length="113" mass="12737">MALISVRNRFESFMEQRYPDLSLQVKGNIGASMKAQLGIRIERELYSEDVTYCDSAVQLMWTLFQAGVLAERRATSVTLPALKAKPDSFYDAGYNEGIQDCRKHLTASGIKVR</sequence>
<evidence type="ECO:0000313" key="7">
    <source>
        <dbReference type="Proteomes" id="UP000254079"/>
    </source>
</evidence>
<dbReference type="EMBL" id="SCJN01000008">
    <property type="protein sequence ID" value="RXD17952.1"/>
    <property type="molecule type" value="Genomic_DNA"/>
</dbReference>
<dbReference type="RefSeq" id="WP_001174014.1">
    <property type="nucleotide sequence ID" value="NZ_BFIC01000049.1"/>
</dbReference>
<dbReference type="AlphaFoldDB" id="A0A0H0J3V6"/>
<dbReference type="OrthoDB" id="6638038at2"/>
<evidence type="ECO:0000313" key="5">
    <source>
        <dbReference type="EMBL" id="STI84329.1"/>
    </source>
</evidence>
<evidence type="ECO:0000313" key="1">
    <source>
        <dbReference type="EMBL" id="AUK00121.1"/>
    </source>
</evidence>
<dbReference type="Proteomes" id="UP000845800">
    <property type="component" value="Unassembled WGS sequence"/>
</dbReference>
<reference evidence="2" key="2">
    <citation type="journal article" date="2018" name="Genome Biol.">
        <title>SKESA: strategic k-mer extension for scrupulous assemblies.</title>
        <authorList>
            <person name="Souvorov A."/>
            <person name="Agarwala R."/>
            <person name="Lipman D.J."/>
        </authorList>
    </citation>
    <scope>NUCLEOTIDE SEQUENCE [LARGE SCALE GENOMIC DNA]</scope>
    <source>
        <strain evidence="2">AMC_487</strain>
    </source>
</reference>
<reference evidence="5 7" key="4">
    <citation type="submission" date="2018-06" db="EMBL/GenBank/DDBJ databases">
        <authorList>
            <consortium name="Pathogen Informatics"/>
            <person name="Doyle S."/>
        </authorList>
    </citation>
    <scope>NUCLEOTIDE SEQUENCE [LARGE SCALE GENOMIC DNA]</scope>
    <source>
        <strain evidence="5 7">NCTC8622</strain>
    </source>
</reference>
<reference evidence="2" key="6">
    <citation type="submission" date="2020-03" db="EMBL/GenBank/DDBJ databases">
        <authorList>
            <consortium name="NCBI Pathogen Detection Project"/>
        </authorList>
    </citation>
    <scope>NUCLEOTIDE SEQUENCE</scope>
    <source>
        <strain evidence="2">AMC_487</strain>
    </source>
</reference>
<organism evidence="4 8">
    <name type="scientific">Escherichia coli</name>
    <dbReference type="NCBI Taxonomy" id="562"/>
    <lineage>
        <taxon>Bacteria</taxon>
        <taxon>Pseudomonadati</taxon>
        <taxon>Pseudomonadota</taxon>
        <taxon>Gammaproteobacteria</taxon>
        <taxon>Enterobacterales</taxon>
        <taxon>Enterobacteriaceae</taxon>
        <taxon>Escherichia</taxon>
    </lineage>
</organism>
<evidence type="ECO:0000313" key="8">
    <source>
        <dbReference type="Proteomes" id="UP000288730"/>
    </source>
</evidence>
<reference evidence="3" key="3">
    <citation type="submission" date="2018-06" db="EMBL/GenBank/DDBJ databases">
        <authorList>
            <person name="Ashton P.M."/>
            <person name="Dallman T."/>
            <person name="Nair S."/>
            <person name="De Pinna E."/>
            <person name="Peters T."/>
            <person name="Grant K."/>
        </authorList>
    </citation>
    <scope>NUCLEOTIDE SEQUENCE [LARGE SCALE GENOMIC DNA]</scope>
    <source>
        <strain evidence="3">462023</strain>
    </source>
</reference>
<reference evidence="1 6" key="1">
    <citation type="submission" date="2017-10" db="EMBL/GenBank/DDBJ databases">
        <title>mcr-1 positive E.coli isolates in China.</title>
        <authorList>
            <person name="Li B."/>
            <person name="Wang X."/>
        </authorList>
    </citation>
    <scope>NUCLEOTIDE SEQUENCE [LARGE SCALE GENOMIC DNA]</scope>
    <source>
        <strain evidence="1 6">14EC029</strain>
    </source>
</reference>
<dbReference type="InterPro" id="IPR058601">
    <property type="entry name" value="Phage_phiTE_015-like"/>
</dbReference>
<protein>
    <submittedName>
        <fullName evidence="4">Uncharacterized protein</fullName>
    </submittedName>
</protein>
<proteinExistence type="predicted"/>
<dbReference type="EMBL" id="UGCP01000002">
    <property type="protein sequence ID" value="STI84329.1"/>
    <property type="molecule type" value="Genomic_DNA"/>
</dbReference>
<evidence type="ECO:0000313" key="6">
    <source>
        <dbReference type="Proteomes" id="UP000234238"/>
    </source>
</evidence>
<dbReference type="EMBL" id="RTJF01000029">
    <property type="protein sequence ID" value="MJL95200.1"/>
    <property type="molecule type" value="Genomic_DNA"/>
</dbReference>
<dbReference type="Proteomes" id="UP000254079">
    <property type="component" value="Unassembled WGS sequence"/>
</dbReference>
<dbReference type="Proteomes" id="UP000885382">
    <property type="component" value="Unassembled WGS sequence"/>
</dbReference>
<accession>A0A0H0J3V6</accession>
<dbReference type="Proteomes" id="UP000234238">
    <property type="component" value="Chromosome"/>
</dbReference>
<reference evidence="4 8" key="5">
    <citation type="submission" date="2019-01" db="EMBL/GenBank/DDBJ databases">
        <title>Genomic analysis of febrile catheter-associated UTI E. coli isolates.</title>
        <authorList>
            <person name="Potter R."/>
            <person name="Zou Z."/>
            <person name="Henderson J."/>
            <person name="Dantas G."/>
        </authorList>
    </citation>
    <scope>NUCLEOTIDE SEQUENCE [LARGE SCALE GENOMIC DNA]</scope>
    <source>
        <strain evidence="4 8">29_CAASB</strain>
    </source>
</reference>
<dbReference type="EMBL" id="DABERK010000004">
    <property type="protein sequence ID" value="HAI5331012.1"/>
    <property type="molecule type" value="Genomic_DNA"/>
</dbReference>